<reference evidence="1 2" key="1">
    <citation type="submission" date="2023-12" db="EMBL/GenBank/DDBJ databases">
        <title>Description of an unclassified Opitutus bacterium of Verrucomicrobiota.</title>
        <authorList>
            <person name="Zhang D.-F."/>
        </authorList>
    </citation>
    <scope>NUCLEOTIDE SEQUENCE [LARGE SCALE GENOMIC DNA]</scope>
    <source>
        <strain evidence="1 2">WL0086</strain>
    </source>
</reference>
<evidence type="ECO:0000313" key="1">
    <source>
        <dbReference type="EMBL" id="WRQ87993.1"/>
    </source>
</evidence>
<organism evidence="1 2">
    <name type="scientific">Actomonas aquatica</name>
    <dbReference type="NCBI Taxonomy" id="2866162"/>
    <lineage>
        <taxon>Bacteria</taxon>
        <taxon>Pseudomonadati</taxon>
        <taxon>Verrucomicrobiota</taxon>
        <taxon>Opitutia</taxon>
        <taxon>Opitutales</taxon>
        <taxon>Opitutaceae</taxon>
        <taxon>Actomonas</taxon>
    </lineage>
</organism>
<protein>
    <submittedName>
        <fullName evidence="1">Uncharacterized protein</fullName>
    </submittedName>
</protein>
<keyword evidence="2" id="KW-1185">Reference proteome</keyword>
<gene>
    <name evidence="1" type="ORF">K1X11_001140</name>
</gene>
<dbReference type="EMBL" id="CP139781">
    <property type="protein sequence ID" value="WRQ87993.1"/>
    <property type="molecule type" value="Genomic_DNA"/>
</dbReference>
<proteinExistence type="predicted"/>
<sequence length="326" mass="35478">MPDIALRPVIVTLLALLSFITVPALRAADLLLLVGAPGEEDYAEVFAETAEAWADAAAAANLTVSRIDGYSDDGLAPRDQLITALAAQRPVADDPLWIVYVGHGTYDLRNAQLNLAGPDVSATELGEWLGGFERPLVFVHGGSASAPFVNALSRPNRIIITATESGHEVNYARFGLRFARAVIDPEADIDRDGQTSLLEAFLTASQQVQAFYLEQNRLATEHALIDDNGDGRGTPYDFFNGTRLAEKPTDPTAVPDGARARVWSLVPSAAERALTAEQRSRRDALEAELEQLRTRRDSMPESDYLDALEVLFRQLGQVYRTTSVNS</sequence>
<evidence type="ECO:0000313" key="2">
    <source>
        <dbReference type="Proteomes" id="UP000738431"/>
    </source>
</evidence>
<dbReference type="RefSeq" id="WP_221028972.1">
    <property type="nucleotide sequence ID" value="NZ_CP139781.1"/>
</dbReference>
<accession>A0ABZ1C934</accession>
<name>A0ABZ1C934_9BACT</name>
<dbReference type="Proteomes" id="UP000738431">
    <property type="component" value="Chromosome"/>
</dbReference>